<dbReference type="Proteomes" id="UP000770785">
    <property type="component" value="Unassembled WGS sequence"/>
</dbReference>
<feature type="domain" description="Conserved hypothetical protein CHP03032" evidence="1">
    <location>
        <begin position="14"/>
        <end position="331"/>
    </location>
</feature>
<evidence type="ECO:0000313" key="2">
    <source>
        <dbReference type="EMBL" id="NJC25159.1"/>
    </source>
</evidence>
<keyword evidence="3" id="KW-1185">Reference proteome</keyword>
<accession>A0ABX0X858</accession>
<proteinExistence type="predicted"/>
<sequence length="356" mass="38767">MQPAPPFALRHTAQLPELLHQLGVTIALSTYQAGKVILLSAPDEERIIQLPRSFPKPMGIAEDLETDRLAIACRDEVVVLANSGELAQFYPKGPGKYDALYLPRATYHTGDLDIHDLNFGDGGTSLYAVNTRFSCLVKLDDRYSFTPVWQPRFIDKLAGEDRCHLNGMAMRNGKPAYATAFSETNMPVGWRPNVTKTGVLLDVDSGETIVGGLGMPHSPRIYDGRLYVLQTAKGEVCEVDLASGAVTVVCKIGGFVRGMSKAGDYLFVGLSKLRKNSSTFGKLAFAKEADRAGIVVIHLPTGARVGELTYASSVDEIYDVHVLAGKRRVNVLNTLTDDHKAGLSAPTATYWRKLKA</sequence>
<evidence type="ECO:0000259" key="1">
    <source>
        <dbReference type="Pfam" id="PF16261"/>
    </source>
</evidence>
<dbReference type="InterPro" id="IPR017481">
    <property type="entry name" value="CHP03032"/>
</dbReference>
<gene>
    <name evidence="2" type="ORF">GGR27_000640</name>
</gene>
<comment type="caution">
    <text evidence="2">The sequence shown here is derived from an EMBL/GenBank/DDBJ whole genome shotgun (WGS) entry which is preliminary data.</text>
</comment>
<dbReference type="Pfam" id="PF16261">
    <property type="entry name" value="DUF4915"/>
    <property type="match status" value="1"/>
</dbReference>
<name>A0ABX0X858_9BACT</name>
<reference evidence="2 3" key="1">
    <citation type="submission" date="2020-03" db="EMBL/GenBank/DDBJ databases">
        <title>Genomic Encyclopedia of Type Strains, Phase IV (KMG-IV): sequencing the most valuable type-strain genomes for metagenomic binning, comparative biology and taxonomic classification.</title>
        <authorList>
            <person name="Goeker M."/>
        </authorList>
    </citation>
    <scope>NUCLEOTIDE SEQUENCE [LARGE SCALE GENOMIC DNA]</scope>
    <source>
        <strain evidence="2 3">DSM 105096</strain>
    </source>
</reference>
<dbReference type="RefSeq" id="WP_168035925.1">
    <property type="nucleotide sequence ID" value="NZ_JAATJH010000001.1"/>
</dbReference>
<dbReference type="SUPFAM" id="SSF63829">
    <property type="entry name" value="Calcium-dependent phosphotriesterase"/>
    <property type="match status" value="1"/>
</dbReference>
<evidence type="ECO:0000313" key="3">
    <source>
        <dbReference type="Proteomes" id="UP000770785"/>
    </source>
</evidence>
<dbReference type="EMBL" id="JAATJH010000001">
    <property type="protein sequence ID" value="NJC25159.1"/>
    <property type="molecule type" value="Genomic_DNA"/>
</dbReference>
<protein>
    <submittedName>
        <fullName evidence="2">Uncharacterized protein (TIGR03032 family)</fullName>
    </submittedName>
</protein>
<dbReference type="NCBIfam" id="TIGR03032">
    <property type="entry name" value="TIGR03032 family protein"/>
    <property type="match status" value="1"/>
</dbReference>
<organism evidence="2 3">
    <name type="scientific">Neolewinella antarctica</name>
    <dbReference type="NCBI Taxonomy" id="442734"/>
    <lineage>
        <taxon>Bacteria</taxon>
        <taxon>Pseudomonadati</taxon>
        <taxon>Bacteroidota</taxon>
        <taxon>Saprospiria</taxon>
        <taxon>Saprospirales</taxon>
        <taxon>Lewinellaceae</taxon>
        <taxon>Neolewinella</taxon>
    </lineage>
</organism>